<dbReference type="EMBL" id="NGMM01000001">
    <property type="protein sequence ID" value="OTP18436.1"/>
    <property type="molecule type" value="Genomic_DNA"/>
</dbReference>
<reference evidence="2" key="1">
    <citation type="submission" date="2017-05" db="EMBL/GenBank/DDBJ databases">
        <title>The Genome Sequence of Enterococcus sp. 9E7_DIV0242.</title>
        <authorList>
            <consortium name="The Broad Institute Genomics Platform"/>
            <consortium name="The Broad Institute Genomic Center for Infectious Diseases"/>
            <person name="Earl A."/>
            <person name="Manson A."/>
            <person name="Schwartman J."/>
            <person name="Gilmore M."/>
            <person name="Abouelleil A."/>
            <person name="Cao P."/>
            <person name="Chapman S."/>
            <person name="Cusick C."/>
            <person name="Shea T."/>
            <person name="Young S."/>
            <person name="Neafsey D."/>
            <person name="Nusbaum C."/>
            <person name="Birren B."/>
        </authorList>
    </citation>
    <scope>NUCLEOTIDE SEQUENCE [LARGE SCALE GENOMIC DNA]</scope>
    <source>
        <strain evidence="2">9E7_DIV0242</strain>
    </source>
</reference>
<dbReference type="Pfam" id="PF03551">
    <property type="entry name" value="PadR"/>
    <property type="match status" value="1"/>
</dbReference>
<evidence type="ECO:0000313" key="3">
    <source>
        <dbReference type="EMBL" id="WYJ88485.1"/>
    </source>
</evidence>
<gene>
    <name evidence="3" type="ORF">A5888_000204</name>
    <name evidence="2" type="ORF">A5888_000250</name>
</gene>
<reference evidence="3" key="2">
    <citation type="submission" date="2017-05" db="EMBL/GenBank/DDBJ databases">
        <authorList>
            <consortium name="The Broad Institute Genomics Platform"/>
            <consortium name="The Broad Institute Genomic Center for Infectious Diseases"/>
            <person name="Earl A."/>
            <person name="Manson A."/>
            <person name="Schwartman J."/>
            <person name="Gilmore M."/>
            <person name="Abouelleil A."/>
            <person name="Cao P."/>
            <person name="Chapman S."/>
            <person name="Cusick C."/>
            <person name="Shea T."/>
            <person name="Young S."/>
            <person name="Neafsey D."/>
            <person name="Nusbaum C."/>
            <person name="Birren B."/>
        </authorList>
    </citation>
    <scope>NUCLEOTIDE SEQUENCE</scope>
    <source>
        <strain evidence="3">9E7_DIV0242</strain>
    </source>
</reference>
<protein>
    <recommendedName>
        <fullName evidence="1">Transcription regulator PadR N-terminal domain-containing protein</fullName>
    </recommendedName>
</protein>
<dbReference type="RefSeq" id="WP_086347426.1">
    <property type="nucleotide sequence ID" value="NZ_CP147247.1"/>
</dbReference>
<dbReference type="OrthoDB" id="9814826at2"/>
<dbReference type="InterPro" id="IPR052509">
    <property type="entry name" value="Metal_resp_DNA-bind_regulator"/>
</dbReference>
<reference evidence="3" key="3">
    <citation type="submission" date="2024-03" db="EMBL/GenBank/DDBJ databases">
        <title>The Genome Sequence of Enterococcus sp. DIV0242b.</title>
        <authorList>
            <consortium name="The Broad Institute Genomics Platform"/>
            <consortium name="The Broad Institute Microbial Omics Core"/>
            <consortium name="The Broad Institute Genomic Center for Infectious Diseases"/>
            <person name="Earl A."/>
            <person name="Manson A."/>
            <person name="Gilmore M."/>
            <person name="Schwartman J."/>
            <person name="Shea T."/>
            <person name="Abouelleil A."/>
            <person name="Cao P."/>
            <person name="Chapman S."/>
            <person name="Cusick C."/>
            <person name="Young S."/>
            <person name="Neafsey D."/>
            <person name="Nusbaum C."/>
            <person name="Birren B."/>
        </authorList>
    </citation>
    <scope>NUCLEOTIDE SEQUENCE</scope>
    <source>
        <strain evidence="3">9E7_DIV0242</strain>
    </source>
</reference>
<dbReference type="InterPro" id="IPR036388">
    <property type="entry name" value="WH-like_DNA-bd_sf"/>
</dbReference>
<keyword evidence="4" id="KW-1185">Reference proteome</keyword>
<dbReference type="Gene3D" id="1.10.10.10">
    <property type="entry name" value="Winged helix-like DNA-binding domain superfamily/Winged helix DNA-binding domain"/>
    <property type="match status" value="1"/>
</dbReference>
<dbReference type="InterPro" id="IPR036390">
    <property type="entry name" value="WH_DNA-bd_sf"/>
</dbReference>
<dbReference type="AlphaFoldDB" id="A0A242KBU8"/>
<dbReference type="Proteomes" id="UP000195141">
    <property type="component" value="Chromosome"/>
</dbReference>
<evidence type="ECO:0000313" key="2">
    <source>
        <dbReference type="EMBL" id="OTP18436.1"/>
    </source>
</evidence>
<dbReference type="PANTHER" id="PTHR33169">
    <property type="entry name" value="PADR-FAMILY TRANSCRIPTIONAL REGULATOR"/>
    <property type="match status" value="1"/>
</dbReference>
<feature type="domain" description="Transcription regulator PadR N-terminal" evidence="1">
    <location>
        <begin position="14"/>
        <end position="80"/>
    </location>
</feature>
<name>A0A242KBU8_9ENTE</name>
<dbReference type="EMBL" id="CP147247">
    <property type="protein sequence ID" value="WYJ88485.1"/>
    <property type="molecule type" value="Genomic_DNA"/>
</dbReference>
<organism evidence="2">
    <name type="scientific">Candidatus Enterococcus clewellii</name>
    <dbReference type="NCBI Taxonomy" id="1834193"/>
    <lineage>
        <taxon>Bacteria</taxon>
        <taxon>Bacillati</taxon>
        <taxon>Bacillota</taxon>
        <taxon>Bacilli</taxon>
        <taxon>Lactobacillales</taxon>
        <taxon>Enterococcaceae</taxon>
        <taxon>Enterococcus</taxon>
    </lineage>
</organism>
<dbReference type="InterPro" id="IPR005149">
    <property type="entry name" value="Tscrpt_reg_PadR_N"/>
</dbReference>
<evidence type="ECO:0000313" key="4">
    <source>
        <dbReference type="Proteomes" id="UP000195141"/>
    </source>
</evidence>
<evidence type="ECO:0000259" key="1">
    <source>
        <dbReference type="Pfam" id="PF03551"/>
    </source>
</evidence>
<sequence>MEDTLTDSSYLILLALLQPQHGYAIMKQVSAVTNGTMSIGPASMYTILKKLQKSGYITLEENDERKKIYLITELGLEVLERDINRRKLLYQAGESLVAEKRRAENDY</sequence>
<dbReference type="PANTHER" id="PTHR33169:SF13">
    <property type="entry name" value="PADR-FAMILY TRANSCRIPTIONAL REGULATOR"/>
    <property type="match status" value="1"/>
</dbReference>
<accession>A0A242KBU8</accession>
<dbReference type="SUPFAM" id="SSF46785">
    <property type="entry name" value="Winged helix' DNA-binding domain"/>
    <property type="match status" value="1"/>
</dbReference>
<proteinExistence type="predicted"/>